<keyword evidence="1" id="KW-0812">Transmembrane</keyword>
<keyword evidence="3" id="KW-1185">Reference proteome</keyword>
<dbReference type="EMBL" id="RKRF01000012">
    <property type="protein sequence ID" value="RPF50710.1"/>
    <property type="molecule type" value="Genomic_DNA"/>
</dbReference>
<evidence type="ECO:0000313" key="3">
    <source>
        <dbReference type="Proteomes" id="UP000276443"/>
    </source>
</evidence>
<dbReference type="Proteomes" id="UP000276443">
    <property type="component" value="Unassembled WGS sequence"/>
</dbReference>
<keyword evidence="1" id="KW-1133">Transmembrane helix</keyword>
<dbReference type="Pfam" id="PF17329">
    <property type="entry name" value="DUF5367"/>
    <property type="match status" value="1"/>
</dbReference>
<proteinExistence type="predicted"/>
<dbReference type="OrthoDB" id="2679428at2"/>
<evidence type="ECO:0008006" key="4">
    <source>
        <dbReference type="Google" id="ProtNLM"/>
    </source>
</evidence>
<accession>A0A3N5B571</accession>
<evidence type="ECO:0000313" key="2">
    <source>
        <dbReference type="EMBL" id="RPF50710.1"/>
    </source>
</evidence>
<evidence type="ECO:0000256" key="1">
    <source>
        <dbReference type="SAM" id="Phobius"/>
    </source>
</evidence>
<sequence length="135" mass="15222">MKAHLFTVLWAFLIWLFATLFFMFMGEYVLHPPGTDAFIYSIILLTVGTGALLLLITLMYMQFDKSENAPLKLGIVGTVIGLTLDSFSLSFYGAVFPNLKQSQVISFSVWMSAAYALYLLIPILINKKRGQMSFF</sequence>
<name>A0A3N5B571_9BACI</name>
<feature type="transmembrane region" description="Helical" evidence="1">
    <location>
        <begin position="107"/>
        <end position="125"/>
    </location>
</feature>
<comment type="caution">
    <text evidence="2">The sequence shown here is derived from an EMBL/GenBank/DDBJ whole genome shotgun (WGS) entry which is preliminary data.</text>
</comment>
<keyword evidence="1" id="KW-0472">Membrane</keyword>
<dbReference type="AlphaFoldDB" id="A0A3N5B571"/>
<protein>
    <recommendedName>
        <fullName evidence="4">DUF5367 domain-containing protein</fullName>
    </recommendedName>
</protein>
<gene>
    <name evidence="2" type="ORF">EDC24_2679</name>
</gene>
<dbReference type="RefSeq" id="WP_124223351.1">
    <property type="nucleotide sequence ID" value="NZ_RKRF01000012.1"/>
</dbReference>
<organism evidence="2 3">
    <name type="scientific">Aquisalibacillus elongatus</name>
    <dbReference type="NCBI Taxonomy" id="485577"/>
    <lineage>
        <taxon>Bacteria</taxon>
        <taxon>Bacillati</taxon>
        <taxon>Bacillota</taxon>
        <taxon>Bacilli</taxon>
        <taxon>Bacillales</taxon>
        <taxon>Bacillaceae</taxon>
        <taxon>Aquisalibacillus</taxon>
    </lineage>
</organism>
<feature type="transmembrane region" description="Helical" evidence="1">
    <location>
        <begin position="7"/>
        <end position="25"/>
    </location>
</feature>
<feature type="transmembrane region" description="Helical" evidence="1">
    <location>
        <begin position="73"/>
        <end position="95"/>
    </location>
</feature>
<dbReference type="InterPro" id="IPR020509">
    <property type="entry name" value="Uncharacterised_YnzE"/>
</dbReference>
<feature type="transmembrane region" description="Helical" evidence="1">
    <location>
        <begin position="37"/>
        <end position="61"/>
    </location>
</feature>
<reference evidence="2 3" key="1">
    <citation type="submission" date="2018-11" db="EMBL/GenBank/DDBJ databases">
        <title>Genomic Encyclopedia of Type Strains, Phase IV (KMG-IV): sequencing the most valuable type-strain genomes for metagenomic binning, comparative biology and taxonomic classification.</title>
        <authorList>
            <person name="Goeker M."/>
        </authorList>
    </citation>
    <scope>NUCLEOTIDE SEQUENCE [LARGE SCALE GENOMIC DNA]</scope>
    <source>
        <strain evidence="2 3">DSM 18090</strain>
    </source>
</reference>